<sequence>MLLDRFRIRGKLTALVIVPVLAVFGLTLPVVFERVGVAQRAGDVEATIQVAGRIGSLLQHLQHERMLAFGLLLGQVERSELVQEIAEVDDMVVDLRTDLGDLLPDEVSAAIDGVKQLAEVRAAALTGQADVAQILGAYGPTNTALIASLRLPFDVDTRTKAGQQVLALDRILRMGEGLSLGGALTVLLAADPDPQLASLFVANNAALLAESQQVLPLLTPGQLELVTLEQTAVAARTSPEFLERSALDPVGAVAGLNVRDLFPAMSSMITLGQFVEKRLIAEVTAEVRAERQAALTTAYSVLALVLLILIGVVALAVTIGRSVTLPLTRLTRSADRVARITESELTKIADDETDVAQPVRLDALDVRARDEIGDLARAFERVQDTAARLVERQAASRRNVAQMFGHVGRRTQNLVGRQLALIDRLEREETSPDRLESLYRLDHISSRLRRNAGSLVVLSGATGEDPHLAPVPLGDVVRLALGEIEDYTRVDVQFPPGVAAAPAIVTDLMLVLAELMENSTVFSPPHTRVTVTGELTRVGASISVVDHGIGMTEVRMAEENARLTRRERLDLAPTEVLGLFVVGRLARRHGWQVTLTGTSGGGVTVNLLVPMSALVVGPPEQPGAAVVPFARTARSGAGREAQSGNRQPANGSSTSPGRALAVVSGSTRPAVDSTALPGFDSRLLSRATESLEVSESWDAFATSSAPVAAEPEPAAAPPAATGRARVAHVATPAPPGAVAGMRQRVPGASLPASAPRVDPVGTTSADPVAARALVEQFESGVRRAEQTRAEALPGPVGTAPLGTTRPVGAAPQSKLTRRVPGANLVVPPPRPAPAHTPGNPAEVRELMNAFETGVARALRVVRPDHSNEEGTSR</sequence>
<dbReference type="InterPro" id="IPR013587">
    <property type="entry name" value="Nitrate/nitrite_sensing"/>
</dbReference>
<keyword evidence="9" id="KW-0902">Two-component regulatory system</keyword>
<feature type="domain" description="HAMP" evidence="12">
    <location>
        <begin position="321"/>
        <end position="391"/>
    </location>
</feature>
<reference evidence="13 14" key="1">
    <citation type="submission" date="2018-01" db="EMBL/GenBank/DDBJ databases">
        <title>Draft genome sequence of Jishengella endophytica.</title>
        <authorList>
            <person name="Sahin N."/>
            <person name="Ay H."/>
            <person name="Saygin H."/>
        </authorList>
    </citation>
    <scope>NUCLEOTIDE SEQUENCE [LARGE SCALE GENOMIC DNA]</scope>
    <source>
        <strain evidence="13 14">DSM 45430</strain>
    </source>
</reference>
<feature type="region of interest" description="Disordered" evidence="10">
    <location>
        <begin position="792"/>
        <end position="814"/>
    </location>
</feature>
<dbReference type="PANTHER" id="PTHR45436">
    <property type="entry name" value="SENSOR HISTIDINE KINASE YKOH"/>
    <property type="match status" value="1"/>
</dbReference>
<dbReference type="Gene3D" id="6.10.340.10">
    <property type="match status" value="1"/>
</dbReference>
<gene>
    <name evidence="13" type="ORF">C1I93_06290</name>
</gene>
<evidence type="ECO:0000256" key="8">
    <source>
        <dbReference type="ARBA" id="ARBA00022989"/>
    </source>
</evidence>
<dbReference type="InterPro" id="IPR003660">
    <property type="entry name" value="HAMP_dom"/>
</dbReference>
<evidence type="ECO:0000256" key="4">
    <source>
        <dbReference type="ARBA" id="ARBA00022553"/>
    </source>
</evidence>
<feature type="compositionally biased region" description="Polar residues" evidence="10">
    <location>
        <begin position="642"/>
        <end position="656"/>
    </location>
</feature>
<dbReference type="Gene3D" id="3.30.565.10">
    <property type="entry name" value="Histidine kinase-like ATPase, C-terminal domain"/>
    <property type="match status" value="1"/>
</dbReference>
<evidence type="ECO:0000256" key="10">
    <source>
        <dbReference type="SAM" id="MobiDB-lite"/>
    </source>
</evidence>
<evidence type="ECO:0000256" key="7">
    <source>
        <dbReference type="ARBA" id="ARBA00022777"/>
    </source>
</evidence>
<name>A0A2W2CL73_9ACTN</name>
<evidence type="ECO:0000259" key="12">
    <source>
        <dbReference type="PROSITE" id="PS50885"/>
    </source>
</evidence>
<proteinExistence type="predicted"/>
<feature type="region of interest" description="Disordered" evidence="10">
    <location>
        <begin position="635"/>
        <end position="676"/>
    </location>
</feature>
<evidence type="ECO:0000256" key="9">
    <source>
        <dbReference type="ARBA" id="ARBA00023012"/>
    </source>
</evidence>
<evidence type="ECO:0000256" key="3">
    <source>
        <dbReference type="ARBA" id="ARBA00012438"/>
    </source>
</evidence>
<dbReference type="Proteomes" id="UP000248627">
    <property type="component" value="Unassembled WGS sequence"/>
</dbReference>
<keyword evidence="7 13" id="KW-0418">Kinase</keyword>
<keyword evidence="6 11" id="KW-0812">Transmembrane</keyword>
<evidence type="ECO:0000256" key="11">
    <source>
        <dbReference type="SAM" id="Phobius"/>
    </source>
</evidence>
<dbReference type="PROSITE" id="PS50885">
    <property type="entry name" value="HAMP"/>
    <property type="match status" value="1"/>
</dbReference>
<protein>
    <recommendedName>
        <fullName evidence="3">histidine kinase</fullName>
        <ecNumber evidence="3">2.7.13.3</ecNumber>
    </recommendedName>
</protein>
<dbReference type="InterPro" id="IPR003594">
    <property type="entry name" value="HATPase_dom"/>
</dbReference>
<dbReference type="Pfam" id="PF08376">
    <property type="entry name" value="NIT"/>
    <property type="match status" value="1"/>
</dbReference>
<dbReference type="PANTHER" id="PTHR45436:SF5">
    <property type="entry name" value="SENSOR HISTIDINE KINASE TRCS"/>
    <property type="match status" value="1"/>
</dbReference>
<dbReference type="SMART" id="SM00387">
    <property type="entry name" value="HATPase_c"/>
    <property type="match status" value="1"/>
</dbReference>
<dbReference type="EMBL" id="POTX01000026">
    <property type="protein sequence ID" value="PZF99262.1"/>
    <property type="molecule type" value="Genomic_DNA"/>
</dbReference>
<evidence type="ECO:0000256" key="5">
    <source>
        <dbReference type="ARBA" id="ARBA00022679"/>
    </source>
</evidence>
<dbReference type="EC" id="2.7.13.3" evidence="3"/>
<comment type="caution">
    <text evidence="13">The sequence shown here is derived from an EMBL/GenBank/DDBJ whole genome shotgun (WGS) entry which is preliminary data.</text>
</comment>
<dbReference type="Pfam" id="PF02518">
    <property type="entry name" value="HATPase_c"/>
    <property type="match status" value="1"/>
</dbReference>
<dbReference type="SMART" id="SM00304">
    <property type="entry name" value="HAMP"/>
    <property type="match status" value="1"/>
</dbReference>
<dbReference type="InterPro" id="IPR036890">
    <property type="entry name" value="HATPase_C_sf"/>
</dbReference>
<keyword evidence="5" id="KW-0808">Transferase</keyword>
<dbReference type="GO" id="GO:0004673">
    <property type="term" value="F:protein histidine kinase activity"/>
    <property type="evidence" value="ECO:0007669"/>
    <property type="project" value="UniProtKB-EC"/>
</dbReference>
<comment type="catalytic activity">
    <reaction evidence="1">
        <text>ATP + protein L-histidine = ADP + protein N-phospho-L-histidine.</text>
        <dbReference type="EC" id="2.7.13.3"/>
    </reaction>
</comment>
<keyword evidence="8 11" id="KW-1133">Transmembrane helix</keyword>
<dbReference type="RefSeq" id="WP_111242277.1">
    <property type="nucleotide sequence ID" value="NZ_POTX01000026.1"/>
</dbReference>
<dbReference type="SUPFAM" id="SSF55874">
    <property type="entry name" value="ATPase domain of HSP90 chaperone/DNA topoisomerase II/histidine kinase"/>
    <property type="match status" value="1"/>
</dbReference>
<evidence type="ECO:0000256" key="2">
    <source>
        <dbReference type="ARBA" id="ARBA00004370"/>
    </source>
</evidence>
<keyword evidence="11" id="KW-0472">Membrane</keyword>
<feature type="transmembrane region" description="Helical" evidence="11">
    <location>
        <begin position="12"/>
        <end position="32"/>
    </location>
</feature>
<dbReference type="AlphaFoldDB" id="A0A2W2CL73"/>
<dbReference type="GO" id="GO:0000160">
    <property type="term" value="P:phosphorelay signal transduction system"/>
    <property type="evidence" value="ECO:0007669"/>
    <property type="project" value="UniProtKB-KW"/>
</dbReference>
<dbReference type="OrthoDB" id="4349881at2"/>
<accession>A0A2W2CL73</accession>
<keyword evidence="4" id="KW-0597">Phosphoprotein</keyword>
<evidence type="ECO:0000313" key="13">
    <source>
        <dbReference type="EMBL" id="PZF99262.1"/>
    </source>
</evidence>
<dbReference type="Pfam" id="PF00672">
    <property type="entry name" value="HAMP"/>
    <property type="match status" value="1"/>
</dbReference>
<comment type="subcellular location">
    <subcellularLocation>
        <location evidence="2">Membrane</location>
    </subcellularLocation>
</comment>
<feature type="transmembrane region" description="Helical" evidence="11">
    <location>
        <begin position="298"/>
        <end position="319"/>
    </location>
</feature>
<keyword evidence="14" id="KW-1185">Reference proteome</keyword>
<evidence type="ECO:0000256" key="1">
    <source>
        <dbReference type="ARBA" id="ARBA00000085"/>
    </source>
</evidence>
<dbReference type="GO" id="GO:0005886">
    <property type="term" value="C:plasma membrane"/>
    <property type="evidence" value="ECO:0007669"/>
    <property type="project" value="TreeGrafter"/>
</dbReference>
<evidence type="ECO:0000256" key="6">
    <source>
        <dbReference type="ARBA" id="ARBA00022692"/>
    </source>
</evidence>
<dbReference type="InterPro" id="IPR050428">
    <property type="entry name" value="TCS_sensor_his_kinase"/>
</dbReference>
<evidence type="ECO:0000313" key="14">
    <source>
        <dbReference type="Proteomes" id="UP000248627"/>
    </source>
</evidence>
<dbReference type="CDD" id="cd06225">
    <property type="entry name" value="HAMP"/>
    <property type="match status" value="1"/>
</dbReference>
<organism evidence="13 14">
    <name type="scientific">Micromonospora endophytica</name>
    <dbReference type="NCBI Taxonomy" id="515350"/>
    <lineage>
        <taxon>Bacteria</taxon>
        <taxon>Bacillati</taxon>
        <taxon>Actinomycetota</taxon>
        <taxon>Actinomycetes</taxon>
        <taxon>Micromonosporales</taxon>
        <taxon>Micromonosporaceae</taxon>
        <taxon>Micromonospora</taxon>
    </lineage>
</organism>